<dbReference type="Gene3D" id="2.40.170.20">
    <property type="entry name" value="TonB-dependent receptor, beta-barrel domain"/>
    <property type="match status" value="1"/>
</dbReference>
<evidence type="ECO:0000313" key="14">
    <source>
        <dbReference type="Proteomes" id="UP000676169"/>
    </source>
</evidence>
<evidence type="ECO:0000256" key="9">
    <source>
        <dbReference type="RuleBase" id="RU003357"/>
    </source>
</evidence>
<dbReference type="KEGG" id="lamb:KBB96_05755"/>
<dbReference type="CDD" id="cd01347">
    <property type="entry name" value="ligand_gated_channel"/>
    <property type="match status" value="1"/>
</dbReference>
<evidence type="ECO:0000256" key="5">
    <source>
        <dbReference type="ARBA" id="ARBA00023077"/>
    </source>
</evidence>
<dbReference type="SUPFAM" id="SSF56935">
    <property type="entry name" value="Porins"/>
    <property type="match status" value="1"/>
</dbReference>
<feature type="signal peptide" evidence="10">
    <location>
        <begin position="1"/>
        <end position="24"/>
    </location>
</feature>
<dbReference type="InterPro" id="IPR036942">
    <property type="entry name" value="Beta-barrel_TonB_sf"/>
</dbReference>
<keyword evidence="13" id="KW-0675">Receptor</keyword>
<dbReference type="Pfam" id="PF00593">
    <property type="entry name" value="TonB_dep_Rec_b-barrel"/>
    <property type="match status" value="1"/>
</dbReference>
<keyword evidence="6 8" id="KW-0472">Membrane</keyword>
<dbReference type="GO" id="GO:0015344">
    <property type="term" value="F:siderophore uptake transmembrane transporter activity"/>
    <property type="evidence" value="ECO:0007669"/>
    <property type="project" value="TreeGrafter"/>
</dbReference>
<keyword evidence="4 8" id="KW-0812">Transmembrane</keyword>
<dbReference type="Gene3D" id="2.170.130.10">
    <property type="entry name" value="TonB-dependent receptor, plug domain"/>
    <property type="match status" value="1"/>
</dbReference>
<keyword evidence="14" id="KW-1185">Reference proteome</keyword>
<comment type="similarity">
    <text evidence="8 9">Belongs to the TonB-dependent receptor family.</text>
</comment>
<sequence length="708" mass="76530">MKLFSRSILTSISFLATITPVLCAEDTTSSNKKKSDEALGTLDDVLVSGNRLGQTLFEQVQPASVLKGDALQFKLQPTLGETLNNEPGVSSTSFGPGASRPIIRGLGDDRVRILQNGTSVLDVSNVSPDHAVASDPLTIKSVEVLRGPASLLYGPNTVGGVVNVIDDRIPTEKFSGTWPQGKFDFGASSADELLSSSGAVTWGAGPIVFHLDGFDRQTDDIHIPGFARSERERLLNPLPPGTPEPYGILPNSATDSKGAGLGSAYVWDDGYVGLSYSGIDSTYGTVAEPDVTIGLRQRRWDFRGAFYHPASWIKEINYKFGYSDYTHTEFEGSAPGTQFVIEGFDARAELLHEKLHGFEGAFGVEVQKSDFSALGDEAFLPHVENWTSSAFVFEEYALNDKVRLQFSTRYDHQTNDTEADPKFGPGLNRTFDAFSGSAGIVYNPVENYAITASLAYTQRPPTYVELFANGPHVATGTIEVGNPNLGTENSWALDVSVKKNAGFVTGSVSGFYYRFNNYISLQPTGVIDPVELLPIFNYQAINADIYGAEAEAVFHLLAPAEASDTKVMADPKAQIPAAFNPDTQKLDLILRADFVHAEDRRTGEDLPQMPPLRGTAALDYRIGKFSARVEGIAAADQNRTANNELPTDGYFLVNASLGYDLDLGGVKTTLYVKGSNLTDAEVRQSTSVLKDISPMAGRGVMVGLRGEF</sequence>
<evidence type="ECO:0000256" key="7">
    <source>
        <dbReference type="ARBA" id="ARBA00023237"/>
    </source>
</evidence>
<dbReference type="PROSITE" id="PS52016">
    <property type="entry name" value="TONB_DEPENDENT_REC_3"/>
    <property type="match status" value="1"/>
</dbReference>
<proteinExistence type="inferred from homology"/>
<dbReference type="PANTHER" id="PTHR30069">
    <property type="entry name" value="TONB-DEPENDENT OUTER MEMBRANE RECEPTOR"/>
    <property type="match status" value="1"/>
</dbReference>
<organism evidence="13 14">
    <name type="scientific">Luteolibacter ambystomatis</name>
    <dbReference type="NCBI Taxonomy" id="2824561"/>
    <lineage>
        <taxon>Bacteria</taxon>
        <taxon>Pseudomonadati</taxon>
        <taxon>Verrucomicrobiota</taxon>
        <taxon>Verrucomicrobiia</taxon>
        <taxon>Verrucomicrobiales</taxon>
        <taxon>Verrucomicrobiaceae</taxon>
        <taxon>Luteolibacter</taxon>
    </lineage>
</organism>
<dbReference type="AlphaFoldDB" id="A0A975J1Q9"/>
<keyword evidence="2 8" id="KW-0813">Transport</keyword>
<evidence type="ECO:0000256" key="10">
    <source>
        <dbReference type="SAM" id="SignalP"/>
    </source>
</evidence>
<evidence type="ECO:0000256" key="8">
    <source>
        <dbReference type="PROSITE-ProRule" id="PRU01360"/>
    </source>
</evidence>
<dbReference type="InterPro" id="IPR039426">
    <property type="entry name" value="TonB-dep_rcpt-like"/>
</dbReference>
<dbReference type="InterPro" id="IPR012910">
    <property type="entry name" value="Plug_dom"/>
</dbReference>
<protein>
    <submittedName>
        <fullName evidence="13">TonB-dependent receptor</fullName>
    </submittedName>
</protein>
<dbReference type="Pfam" id="PF07715">
    <property type="entry name" value="Plug"/>
    <property type="match status" value="1"/>
</dbReference>
<keyword evidence="7 8" id="KW-0998">Cell outer membrane</keyword>
<reference evidence="13" key="1">
    <citation type="submission" date="2021-04" db="EMBL/GenBank/DDBJ databases">
        <title>Luteolibacter sp. 32A isolated from the skin of an Anderson's salamander (Ambystoma andersonii).</title>
        <authorList>
            <person name="Spergser J."/>
            <person name="Busse H.-J."/>
        </authorList>
    </citation>
    <scope>NUCLEOTIDE SEQUENCE</scope>
    <source>
        <strain evidence="13">32A</strain>
    </source>
</reference>
<evidence type="ECO:0000313" key="13">
    <source>
        <dbReference type="EMBL" id="QUE52394.1"/>
    </source>
</evidence>
<dbReference type="GO" id="GO:0044718">
    <property type="term" value="P:siderophore transmembrane transport"/>
    <property type="evidence" value="ECO:0007669"/>
    <property type="project" value="TreeGrafter"/>
</dbReference>
<evidence type="ECO:0000256" key="4">
    <source>
        <dbReference type="ARBA" id="ARBA00022692"/>
    </source>
</evidence>
<dbReference type="GO" id="GO:0009279">
    <property type="term" value="C:cell outer membrane"/>
    <property type="evidence" value="ECO:0007669"/>
    <property type="project" value="UniProtKB-SubCell"/>
</dbReference>
<dbReference type="RefSeq" id="WP_211633352.1">
    <property type="nucleotide sequence ID" value="NZ_CP073100.1"/>
</dbReference>
<dbReference type="InterPro" id="IPR037066">
    <property type="entry name" value="Plug_dom_sf"/>
</dbReference>
<feature type="domain" description="TonB-dependent receptor plug" evidence="12">
    <location>
        <begin position="58"/>
        <end position="161"/>
    </location>
</feature>
<feature type="domain" description="TonB-dependent receptor-like beta-barrel" evidence="11">
    <location>
        <begin position="260"/>
        <end position="677"/>
    </location>
</feature>
<evidence type="ECO:0000256" key="3">
    <source>
        <dbReference type="ARBA" id="ARBA00022452"/>
    </source>
</evidence>
<keyword evidence="3 8" id="KW-1134">Transmembrane beta strand</keyword>
<evidence type="ECO:0000256" key="1">
    <source>
        <dbReference type="ARBA" id="ARBA00004571"/>
    </source>
</evidence>
<evidence type="ECO:0000256" key="6">
    <source>
        <dbReference type="ARBA" id="ARBA00023136"/>
    </source>
</evidence>
<gene>
    <name evidence="13" type="ORF">KBB96_05755</name>
</gene>
<keyword evidence="10" id="KW-0732">Signal</keyword>
<dbReference type="PANTHER" id="PTHR30069:SF40">
    <property type="entry name" value="TONB-DEPENDENT RECEPTOR NMB0964-RELATED"/>
    <property type="match status" value="1"/>
</dbReference>
<evidence type="ECO:0000256" key="2">
    <source>
        <dbReference type="ARBA" id="ARBA00022448"/>
    </source>
</evidence>
<feature type="chain" id="PRO_5037892117" evidence="10">
    <location>
        <begin position="25"/>
        <end position="708"/>
    </location>
</feature>
<evidence type="ECO:0000259" key="12">
    <source>
        <dbReference type="Pfam" id="PF07715"/>
    </source>
</evidence>
<name>A0A975J1Q9_9BACT</name>
<dbReference type="EMBL" id="CP073100">
    <property type="protein sequence ID" value="QUE52394.1"/>
    <property type="molecule type" value="Genomic_DNA"/>
</dbReference>
<evidence type="ECO:0000259" key="11">
    <source>
        <dbReference type="Pfam" id="PF00593"/>
    </source>
</evidence>
<keyword evidence="5 9" id="KW-0798">TonB box</keyword>
<comment type="subcellular location">
    <subcellularLocation>
        <location evidence="1 8">Cell outer membrane</location>
        <topology evidence="1 8">Multi-pass membrane protein</topology>
    </subcellularLocation>
</comment>
<dbReference type="InterPro" id="IPR000531">
    <property type="entry name" value="Beta-barrel_TonB"/>
</dbReference>
<accession>A0A975J1Q9</accession>
<dbReference type="Proteomes" id="UP000676169">
    <property type="component" value="Chromosome"/>
</dbReference>